<name>A0A0A9BG60_ARUDO</name>
<reference evidence="1" key="1">
    <citation type="submission" date="2014-09" db="EMBL/GenBank/DDBJ databases">
        <authorList>
            <person name="Magalhaes I.L.F."/>
            <person name="Oliveira U."/>
            <person name="Santos F.R."/>
            <person name="Vidigal T.H.D.A."/>
            <person name="Brescovit A.D."/>
            <person name="Santos A.J."/>
        </authorList>
    </citation>
    <scope>NUCLEOTIDE SEQUENCE</scope>
    <source>
        <tissue evidence="1">Shoot tissue taken approximately 20 cm above the soil surface</tissue>
    </source>
</reference>
<reference evidence="1" key="2">
    <citation type="journal article" date="2015" name="Data Brief">
        <title>Shoot transcriptome of the giant reed, Arundo donax.</title>
        <authorList>
            <person name="Barrero R.A."/>
            <person name="Guerrero F.D."/>
            <person name="Moolhuijzen P."/>
            <person name="Goolsby J.A."/>
            <person name="Tidwell J."/>
            <person name="Bellgard S.E."/>
            <person name="Bellgard M.I."/>
        </authorList>
    </citation>
    <scope>NUCLEOTIDE SEQUENCE</scope>
    <source>
        <tissue evidence="1">Shoot tissue taken approximately 20 cm above the soil surface</tissue>
    </source>
</reference>
<dbReference type="EMBL" id="GBRH01235554">
    <property type="protein sequence ID" value="JAD62341.1"/>
    <property type="molecule type" value="Transcribed_RNA"/>
</dbReference>
<protein>
    <submittedName>
        <fullName evidence="1">Uncharacterized protein</fullName>
    </submittedName>
</protein>
<organism evidence="1">
    <name type="scientific">Arundo donax</name>
    <name type="common">Giant reed</name>
    <name type="synonym">Donax arundinaceus</name>
    <dbReference type="NCBI Taxonomy" id="35708"/>
    <lineage>
        <taxon>Eukaryota</taxon>
        <taxon>Viridiplantae</taxon>
        <taxon>Streptophyta</taxon>
        <taxon>Embryophyta</taxon>
        <taxon>Tracheophyta</taxon>
        <taxon>Spermatophyta</taxon>
        <taxon>Magnoliopsida</taxon>
        <taxon>Liliopsida</taxon>
        <taxon>Poales</taxon>
        <taxon>Poaceae</taxon>
        <taxon>PACMAD clade</taxon>
        <taxon>Arundinoideae</taxon>
        <taxon>Arundineae</taxon>
        <taxon>Arundo</taxon>
    </lineage>
</organism>
<proteinExistence type="predicted"/>
<accession>A0A0A9BG60</accession>
<sequence length="46" mass="5272">MLWPSDVCSLPSRDERIKPAVHNQIPLTSHYPPLKKLNKLTNTNSM</sequence>
<dbReference type="AlphaFoldDB" id="A0A0A9BG60"/>
<evidence type="ECO:0000313" key="1">
    <source>
        <dbReference type="EMBL" id="JAD62341.1"/>
    </source>
</evidence>